<comment type="caution">
    <text evidence="3">The sequence shown here is derived from an EMBL/GenBank/DDBJ whole genome shotgun (WGS) entry which is preliminary data.</text>
</comment>
<dbReference type="Proteomes" id="UP000178106">
    <property type="component" value="Unassembled WGS sequence"/>
</dbReference>
<dbReference type="PROSITE" id="PS50110">
    <property type="entry name" value="RESPONSE_REGULATORY"/>
    <property type="match status" value="1"/>
</dbReference>
<proteinExistence type="predicted"/>
<organism evidence="3 4">
    <name type="scientific">Candidatus Lloydbacteria bacterium RIFOXYC12_FULL_46_25</name>
    <dbReference type="NCBI Taxonomy" id="1798670"/>
    <lineage>
        <taxon>Bacteria</taxon>
        <taxon>Candidatus Lloydiibacteriota</taxon>
    </lineage>
</organism>
<reference evidence="3 4" key="1">
    <citation type="journal article" date="2016" name="Nat. Commun.">
        <title>Thousands of microbial genomes shed light on interconnected biogeochemical processes in an aquifer system.</title>
        <authorList>
            <person name="Anantharaman K."/>
            <person name="Brown C.T."/>
            <person name="Hug L.A."/>
            <person name="Sharon I."/>
            <person name="Castelle C.J."/>
            <person name="Probst A.J."/>
            <person name="Thomas B.C."/>
            <person name="Singh A."/>
            <person name="Wilkins M.J."/>
            <person name="Karaoz U."/>
            <person name="Brodie E.L."/>
            <person name="Williams K.H."/>
            <person name="Hubbard S.S."/>
            <person name="Banfield J.F."/>
        </authorList>
    </citation>
    <scope>NUCLEOTIDE SEQUENCE [LARGE SCALE GENOMIC DNA]</scope>
</reference>
<dbReference type="PANTHER" id="PTHR43228:SF1">
    <property type="entry name" value="TWO-COMPONENT RESPONSE REGULATOR ARR22"/>
    <property type="match status" value="1"/>
</dbReference>
<protein>
    <recommendedName>
        <fullName evidence="2">Response regulatory domain-containing protein</fullName>
    </recommendedName>
</protein>
<dbReference type="InterPro" id="IPR011006">
    <property type="entry name" value="CheY-like_superfamily"/>
</dbReference>
<evidence type="ECO:0000259" key="2">
    <source>
        <dbReference type="PROSITE" id="PS50110"/>
    </source>
</evidence>
<evidence type="ECO:0000313" key="3">
    <source>
        <dbReference type="EMBL" id="OGZ19557.1"/>
    </source>
</evidence>
<dbReference type="EMBL" id="MHLU01000048">
    <property type="protein sequence ID" value="OGZ19557.1"/>
    <property type="molecule type" value="Genomic_DNA"/>
</dbReference>
<dbReference type="PANTHER" id="PTHR43228">
    <property type="entry name" value="TWO-COMPONENT RESPONSE REGULATOR"/>
    <property type="match status" value="1"/>
</dbReference>
<name>A0A1G2E159_9BACT</name>
<dbReference type="SUPFAM" id="SSF52172">
    <property type="entry name" value="CheY-like"/>
    <property type="match status" value="1"/>
</dbReference>
<dbReference type="Pfam" id="PF00072">
    <property type="entry name" value="Response_reg"/>
    <property type="match status" value="1"/>
</dbReference>
<dbReference type="GO" id="GO:0000160">
    <property type="term" value="P:phosphorelay signal transduction system"/>
    <property type="evidence" value="ECO:0007669"/>
    <property type="project" value="InterPro"/>
</dbReference>
<keyword evidence="1" id="KW-0597">Phosphoprotein</keyword>
<dbReference type="SMART" id="SM00448">
    <property type="entry name" value="REC"/>
    <property type="match status" value="1"/>
</dbReference>
<feature type="modified residue" description="4-aspartylphosphate" evidence="1">
    <location>
        <position position="71"/>
    </location>
</feature>
<feature type="domain" description="Response regulatory" evidence="2">
    <location>
        <begin position="21"/>
        <end position="138"/>
    </location>
</feature>
<accession>A0A1G2E159</accession>
<dbReference type="AlphaFoldDB" id="A0A1G2E159"/>
<dbReference type="Gene3D" id="3.40.50.2300">
    <property type="match status" value="1"/>
</dbReference>
<gene>
    <name evidence="3" type="ORF">A2494_01395</name>
</gene>
<evidence type="ECO:0000256" key="1">
    <source>
        <dbReference type="PROSITE-ProRule" id="PRU00169"/>
    </source>
</evidence>
<dbReference type="InterPro" id="IPR001789">
    <property type="entry name" value="Sig_transdc_resp-reg_receiver"/>
</dbReference>
<evidence type="ECO:0000313" key="4">
    <source>
        <dbReference type="Proteomes" id="UP000178106"/>
    </source>
</evidence>
<dbReference type="InterPro" id="IPR052048">
    <property type="entry name" value="ST_Response_Regulator"/>
</dbReference>
<sequence length="138" mass="15396">MQTDSPSSSTSTEDKKKKTLLILVLEDDPHLNRIIVHKLTGRGYNPILATNAQEAIDILERGEPVDILWLDIRLPGMSGLEFLKYVKEQEKFSHIKAFIVSASGSVEDQEKALRLGAAAYIVKGNHDLDEIIEQIIAE</sequence>